<dbReference type="OMA" id="EGWWSIG"/>
<name>B8BH20_ORYSI</name>
<gene>
    <name evidence="1" type="ORF">OsI_33815</name>
</gene>
<reference evidence="1 2" key="1">
    <citation type="journal article" date="2005" name="PLoS Biol.">
        <title>The genomes of Oryza sativa: a history of duplications.</title>
        <authorList>
            <person name="Yu J."/>
            <person name="Wang J."/>
            <person name="Lin W."/>
            <person name="Li S."/>
            <person name="Li H."/>
            <person name="Zhou J."/>
            <person name="Ni P."/>
            <person name="Dong W."/>
            <person name="Hu S."/>
            <person name="Zeng C."/>
            <person name="Zhang J."/>
            <person name="Zhang Y."/>
            <person name="Li R."/>
            <person name="Xu Z."/>
            <person name="Li S."/>
            <person name="Li X."/>
            <person name="Zheng H."/>
            <person name="Cong L."/>
            <person name="Lin L."/>
            <person name="Yin J."/>
            <person name="Geng J."/>
            <person name="Li G."/>
            <person name="Shi J."/>
            <person name="Liu J."/>
            <person name="Lv H."/>
            <person name="Li J."/>
            <person name="Wang J."/>
            <person name="Deng Y."/>
            <person name="Ran L."/>
            <person name="Shi X."/>
            <person name="Wang X."/>
            <person name="Wu Q."/>
            <person name="Li C."/>
            <person name="Ren X."/>
            <person name="Wang J."/>
            <person name="Wang X."/>
            <person name="Li D."/>
            <person name="Liu D."/>
            <person name="Zhang X."/>
            <person name="Ji Z."/>
            <person name="Zhao W."/>
            <person name="Sun Y."/>
            <person name="Zhang Z."/>
            <person name="Bao J."/>
            <person name="Han Y."/>
            <person name="Dong L."/>
            <person name="Ji J."/>
            <person name="Chen P."/>
            <person name="Wu S."/>
            <person name="Liu J."/>
            <person name="Xiao Y."/>
            <person name="Bu D."/>
            <person name="Tan J."/>
            <person name="Yang L."/>
            <person name="Ye C."/>
            <person name="Zhang J."/>
            <person name="Xu J."/>
            <person name="Zhou Y."/>
            <person name="Yu Y."/>
            <person name="Zhang B."/>
            <person name="Zhuang S."/>
            <person name="Wei H."/>
            <person name="Liu B."/>
            <person name="Lei M."/>
            <person name="Yu H."/>
            <person name="Li Y."/>
            <person name="Xu H."/>
            <person name="Wei S."/>
            <person name="He X."/>
            <person name="Fang L."/>
            <person name="Zhang Z."/>
            <person name="Zhang Y."/>
            <person name="Huang X."/>
            <person name="Su Z."/>
            <person name="Tong W."/>
            <person name="Li J."/>
            <person name="Tong Z."/>
            <person name="Li S."/>
            <person name="Ye J."/>
            <person name="Wang L."/>
            <person name="Fang L."/>
            <person name="Lei T."/>
            <person name="Chen C."/>
            <person name="Chen H."/>
            <person name="Xu Z."/>
            <person name="Li H."/>
            <person name="Huang H."/>
            <person name="Zhang F."/>
            <person name="Xu H."/>
            <person name="Li N."/>
            <person name="Zhao C."/>
            <person name="Li S."/>
            <person name="Dong L."/>
            <person name="Huang Y."/>
            <person name="Li L."/>
            <person name="Xi Y."/>
            <person name="Qi Q."/>
            <person name="Li W."/>
            <person name="Zhang B."/>
            <person name="Hu W."/>
            <person name="Zhang Y."/>
            <person name="Tian X."/>
            <person name="Jiao Y."/>
            <person name="Liang X."/>
            <person name="Jin J."/>
            <person name="Gao L."/>
            <person name="Zheng W."/>
            <person name="Hao B."/>
            <person name="Liu S."/>
            <person name="Wang W."/>
            <person name="Yuan L."/>
            <person name="Cao M."/>
            <person name="McDermott J."/>
            <person name="Samudrala R."/>
            <person name="Wang J."/>
            <person name="Wong G.K."/>
            <person name="Yang H."/>
        </authorList>
    </citation>
    <scope>NUCLEOTIDE SEQUENCE [LARGE SCALE GENOMIC DNA]</scope>
    <source>
        <strain evidence="2">cv. 93-11</strain>
    </source>
</reference>
<organism evidence="1 2">
    <name type="scientific">Oryza sativa subsp. indica</name>
    <name type="common">Rice</name>
    <dbReference type="NCBI Taxonomy" id="39946"/>
    <lineage>
        <taxon>Eukaryota</taxon>
        <taxon>Viridiplantae</taxon>
        <taxon>Streptophyta</taxon>
        <taxon>Embryophyta</taxon>
        <taxon>Tracheophyta</taxon>
        <taxon>Spermatophyta</taxon>
        <taxon>Magnoliopsida</taxon>
        <taxon>Liliopsida</taxon>
        <taxon>Poales</taxon>
        <taxon>Poaceae</taxon>
        <taxon>BOP clade</taxon>
        <taxon>Oryzoideae</taxon>
        <taxon>Oryzeae</taxon>
        <taxon>Oryzinae</taxon>
        <taxon>Oryza</taxon>
        <taxon>Oryza sativa</taxon>
    </lineage>
</organism>
<evidence type="ECO:0000313" key="2">
    <source>
        <dbReference type="Proteomes" id="UP000007015"/>
    </source>
</evidence>
<dbReference type="AlphaFoldDB" id="B8BH20"/>
<evidence type="ECO:0000313" key="1">
    <source>
        <dbReference type="EMBL" id="EEC67060.1"/>
    </source>
</evidence>
<proteinExistence type="predicted"/>
<dbReference type="HOGENOM" id="CLU_078076_2_0_1"/>
<dbReference type="EMBL" id="CM000135">
    <property type="protein sequence ID" value="EEC67060.1"/>
    <property type="molecule type" value="Genomic_DNA"/>
</dbReference>
<accession>B8BH20</accession>
<sequence>MEAGLAREARPMERGRIGVRGASDGGGWIGVRGASDGGANLGVRRSYRWVWCGLRRTKSGRRGTPVLGSHMSADLEGWWSIGASAMDSQVVSGE</sequence>
<dbReference type="Gramene" id="BGIOSGA033045-TA">
    <property type="protein sequence ID" value="BGIOSGA033045-PA"/>
    <property type="gene ID" value="BGIOSGA033045"/>
</dbReference>
<protein>
    <submittedName>
        <fullName evidence="1">Uncharacterized protein</fullName>
    </submittedName>
</protein>
<keyword evidence="2" id="KW-1185">Reference proteome</keyword>
<dbReference type="Proteomes" id="UP000007015">
    <property type="component" value="Chromosome 10"/>
</dbReference>